<dbReference type="GO" id="GO:0005686">
    <property type="term" value="C:U2 snRNP"/>
    <property type="evidence" value="ECO:0007669"/>
    <property type="project" value="TreeGrafter"/>
</dbReference>
<dbReference type="InterPro" id="IPR012677">
    <property type="entry name" value="Nucleotide-bd_a/b_plait_sf"/>
</dbReference>
<sequence>MNPLTYGEVVNINLIRAKDTGKSKGYCFLCYEDQRSTILAVDNLNGIKILNRTLRVDHVAEYKVPKEGKKTDEDTKKLYSEGCAPKAVPVIPKSRTPPKDIRETIADVIQSDIKPEEQSDFDFMEENTNTPKLKVNRNKAPYHI</sequence>
<evidence type="ECO:0000256" key="1">
    <source>
        <dbReference type="ARBA" id="ARBA00022884"/>
    </source>
</evidence>
<dbReference type="InterPro" id="IPR051847">
    <property type="entry name" value="RNA_proc/Spliceosome_comp"/>
</dbReference>
<dbReference type="SUPFAM" id="SSF54928">
    <property type="entry name" value="RNA-binding domain, RBD"/>
    <property type="match status" value="1"/>
</dbReference>
<proteinExistence type="predicted"/>
<dbReference type="PROSITE" id="PS50102">
    <property type="entry name" value="RRM"/>
    <property type="match status" value="1"/>
</dbReference>
<name>A0A653C2T5_CALMS</name>
<evidence type="ECO:0000256" key="2">
    <source>
        <dbReference type="PROSITE-ProRule" id="PRU00176"/>
    </source>
</evidence>
<dbReference type="GO" id="GO:0000398">
    <property type="term" value="P:mRNA splicing, via spliceosome"/>
    <property type="evidence" value="ECO:0007669"/>
    <property type="project" value="TreeGrafter"/>
</dbReference>
<gene>
    <name evidence="5" type="ORF">CALMAC_LOCUS5540</name>
</gene>
<dbReference type="InterPro" id="IPR035979">
    <property type="entry name" value="RBD_domain_sf"/>
</dbReference>
<evidence type="ECO:0000313" key="5">
    <source>
        <dbReference type="EMBL" id="VEN41858.1"/>
    </source>
</evidence>
<dbReference type="Gene3D" id="3.30.70.330">
    <property type="match status" value="1"/>
</dbReference>
<evidence type="ECO:0000313" key="6">
    <source>
        <dbReference type="Proteomes" id="UP000410492"/>
    </source>
</evidence>
<keyword evidence="1 2" id="KW-0694">RNA-binding</keyword>
<dbReference type="AlphaFoldDB" id="A0A653C2T5"/>
<dbReference type="Pfam" id="PF00076">
    <property type="entry name" value="RRM_1"/>
    <property type="match status" value="1"/>
</dbReference>
<evidence type="ECO:0000256" key="3">
    <source>
        <dbReference type="SAM" id="MobiDB-lite"/>
    </source>
</evidence>
<keyword evidence="6" id="KW-1185">Reference proteome</keyword>
<accession>A0A653C2T5</accession>
<feature type="domain" description="RRM" evidence="4">
    <location>
        <begin position="1"/>
        <end position="61"/>
    </location>
</feature>
<organism evidence="5 6">
    <name type="scientific">Callosobruchus maculatus</name>
    <name type="common">Southern cowpea weevil</name>
    <name type="synonym">Pulse bruchid</name>
    <dbReference type="NCBI Taxonomy" id="64391"/>
    <lineage>
        <taxon>Eukaryota</taxon>
        <taxon>Metazoa</taxon>
        <taxon>Ecdysozoa</taxon>
        <taxon>Arthropoda</taxon>
        <taxon>Hexapoda</taxon>
        <taxon>Insecta</taxon>
        <taxon>Pterygota</taxon>
        <taxon>Neoptera</taxon>
        <taxon>Endopterygota</taxon>
        <taxon>Coleoptera</taxon>
        <taxon>Polyphaga</taxon>
        <taxon>Cucujiformia</taxon>
        <taxon>Chrysomeloidea</taxon>
        <taxon>Chrysomelidae</taxon>
        <taxon>Bruchinae</taxon>
        <taxon>Bruchini</taxon>
        <taxon>Callosobruchus</taxon>
    </lineage>
</organism>
<dbReference type="GO" id="GO:0071013">
    <property type="term" value="C:catalytic step 2 spliceosome"/>
    <property type="evidence" value="ECO:0007669"/>
    <property type="project" value="TreeGrafter"/>
</dbReference>
<feature type="region of interest" description="Disordered" evidence="3">
    <location>
        <begin position="116"/>
        <end position="144"/>
    </location>
</feature>
<reference evidence="5 6" key="1">
    <citation type="submission" date="2019-01" db="EMBL/GenBank/DDBJ databases">
        <authorList>
            <person name="Sayadi A."/>
        </authorList>
    </citation>
    <scope>NUCLEOTIDE SEQUENCE [LARGE SCALE GENOMIC DNA]</scope>
</reference>
<dbReference type="PANTHER" id="PTHR45880">
    <property type="entry name" value="RNA-BINDING MOTIF PROTEIN, X-LINKED 2"/>
    <property type="match status" value="1"/>
</dbReference>
<dbReference type="GO" id="GO:0071011">
    <property type="term" value="C:precatalytic spliceosome"/>
    <property type="evidence" value="ECO:0007669"/>
    <property type="project" value="TreeGrafter"/>
</dbReference>
<dbReference type="InterPro" id="IPR000504">
    <property type="entry name" value="RRM_dom"/>
</dbReference>
<dbReference type="EMBL" id="CAACVG010006804">
    <property type="protein sequence ID" value="VEN41858.1"/>
    <property type="molecule type" value="Genomic_DNA"/>
</dbReference>
<protein>
    <recommendedName>
        <fullName evidence="4">RRM domain-containing protein</fullName>
    </recommendedName>
</protein>
<dbReference type="OrthoDB" id="5984008at2759"/>
<dbReference type="Proteomes" id="UP000410492">
    <property type="component" value="Unassembled WGS sequence"/>
</dbReference>
<feature type="compositionally biased region" description="Basic residues" evidence="3">
    <location>
        <begin position="134"/>
        <end position="144"/>
    </location>
</feature>
<dbReference type="GO" id="GO:0003723">
    <property type="term" value="F:RNA binding"/>
    <property type="evidence" value="ECO:0007669"/>
    <property type="project" value="UniProtKB-UniRule"/>
</dbReference>
<dbReference type="PANTHER" id="PTHR45880:SF1">
    <property type="entry name" value="RNA-BINDING MOTIF PROTEIN, X-LINKED 2"/>
    <property type="match status" value="1"/>
</dbReference>
<evidence type="ECO:0000259" key="4">
    <source>
        <dbReference type="PROSITE" id="PS50102"/>
    </source>
</evidence>